<dbReference type="InterPro" id="IPR051532">
    <property type="entry name" value="Ester_Hydrolysis_Enzymes"/>
</dbReference>
<sequence>MKKSLITALLLSTFAITSLFAEQAPVKTPLPKVLIIGDSISIGYTPEVIKLLKDKANVQRHKGNAGPTIRAVKNIDKWLGDGQWDIIHFNWGLWDMYGWPYAKDDRSPAMYEQRLEQLLVRLEKTQAKLIWATTTPVCPAPEKTMIKRFKTSVVISAAQEQEYLDAALRVMKKHNVQINDLHALMAPQLKKYAIAPDNVHYTKEGSQKLAQQVAASIEKNLNK</sequence>
<dbReference type="SUPFAM" id="SSF52266">
    <property type="entry name" value="SGNH hydrolase"/>
    <property type="match status" value="1"/>
</dbReference>
<protein>
    <submittedName>
        <fullName evidence="2">SGNH/GDSL hydrolase family protein</fullName>
    </submittedName>
</protein>
<accession>A0ABY7VSG9</accession>
<dbReference type="InterPro" id="IPR001087">
    <property type="entry name" value="GDSL"/>
</dbReference>
<keyword evidence="3" id="KW-1185">Reference proteome</keyword>
<organism evidence="2 3">
    <name type="scientific">Lentisphaera profundi</name>
    <dbReference type="NCBI Taxonomy" id="1658616"/>
    <lineage>
        <taxon>Bacteria</taxon>
        <taxon>Pseudomonadati</taxon>
        <taxon>Lentisphaerota</taxon>
        <taxon>Lentisphaeria</taxon>
        <taxon>Lentisphaerales</taxon>
        <taxon>Lentisphaeraceae</taxon>
        <taxon>Lentisphaera</taxon>
    </lineage>
</organism>
<dbReference type="Gene3D" id="3.40.50.1110">
    <property type="entry name" value="SGNH hydrolase"/>
    <property type="match status" value="1"/>
</dbReference>
<dbReference type="GO" id="GO:0016787">
    <property type="term" value="F:hydrolase activity"/>
    <property type="evidence" value="ECO:0007669"/>
    <property type="project" value="UniProtKB-KW"/>
</dbReference>
<dbReference type="Pfam" id="PF00657">
    <property type="entry name" value="Lipase_GDSL"/>
    <property type="match status" value="1"/>
</dbReference>
<dbReference type="PANTHER" id="PTHR30383:SF26">
    <property type="entry name" value="SGNH HYDROLASE-TYPE ESTERASE DOMAIN-CONTAINING PROTEIN"/>
    <property type="match status" value="1"/>
</dbReference>
<keyword evidence="1" id="KW-0732">Signal</keyword>
<evidence type="ECO:0000256" key="1">
    <source>
        <dbReference type="SAM" id="SignalP"/>
    </source>
</evidence>
<gene>
    <name evidence="2" type="ORF">PQO03_01625</name>
</gene>
<dbReference type="CDD" id="cd00229">
    <property type="entry name" value="SGNH_hydrolase"/>
    <property type="match status" value="1"/>
</dbReference>
<feature type="signal peptide" evidence="1">
    <location>
        <begin position="1"/>
        <end position="21"/>
    </location>
</feature>
<feature type="chain" id="PRO_5046880715" evidence="1">
    <location>
        <begin position="22"/>
        <end position="223"/>
    </location>
</feature>
<dbReference type="EMBL" id="CP117811">
    <property type="protein sequence ID" value="WDE96667.1"/>
    <property type="molecule type" value="Genomic_DNA"/>
</dbReference>
<dbReference type="InterPro" id="IPR036514">
    <property type="entry name" value="SGNH_hydro_sf"/>
</dbReference>
<dbReference type="Proteomes" id="UP001214250">
    <property type="component" value="Chromosome 1"/>
</dbReference>
<dbReference type="PANTHER" id="PTHR30383">
    <property type="entry name" value="THIOESTERASE 1/PROTEASE 1/LYSOPHOSPHOLIPASE L1"/>
    <property type="match status" value="1"/>
</dbReference>
<dbReference type="RefSeq" id="WP_274150732.1">
    <property type="nucleotide sequence ID" value="NZ_CP117811.1"/>
</dbReference>
<evidence type="ECO:0000313" key="2">
    <source>
        <dbReference type="EMBL" id="WDE96667.1"/>
    </source>
</evidence>
<name>A0ABY7VSG9_9BACT</name>
<keyword evidence="2" id="KW-0378">Hydrolase</keyword>
<proteinExistence type="predicted"/>
<evidence type="ECO:0000313" key="3">
    <source>
        <dbReference type="Proteomes" id="UP001214250"/>
    </source>
</evidence>
<reference evidence="2 3" key="1">
    <citation type="submission" date="2023-02" db="EMBL/GenBank/DDBJ databases">
        <title>Genome sequence of Lentisphaera profundi SAORIC-696.</title>
        <authorList>
            <person name="Kim e."/>
            <person name="Cho J.-C."/>
            <person name="Choi A."/>
            <person name="Kang I."/>
        </authorList>
    </citation>
    <scope>NUCLEOTIDE SEQUENCE [LARGE SCALE GENOMIC DNA]</scope>
    <source>
        <strain evidence="2 3">SAORIC-696</strain>
    </source>
</reference>